<feature type="region of interest" description="Disordered" evidence="1">
    <location>
        <begin position="33"/>
        <end position="52"/>
    </location>
</feature>
<dbReference type="Proteomes" id="UP000031829">
    <property type="component" value="Chromosome"/>
</dbReference>
<reference evidence="2 3" key="1">
    <citation type="journal article" date="2015" name="Genome Announc.">
        <title>Complete genome sequences for 35 biothreat assay-relevant bacillus species.</title>
        <authorList>
            <person name="Johnson S.L."/>
            <person name="Daligault H.E."/>
            <person name="Davenport K.W."/>
            <person name="Jaissle J."/>
            <person name="Frey K.G."/>
            <person name="Ladner J.T."/>
            <person name="Broomall S.M."/>
            <person name="Bishop-Lilly K.A."/>
            <person name="Bruce D.C."/>
            <person name="Gibbons H.S."/>
            <person name="Coyne S.R."/>
            <person name="Lo C.C."/>
            <person name="Meincke L."/>
            <person name="Munk A.C."/>
            <person name="Koroleva G.I."/>
            <person name="Rosenzweig C.N."/>
            <person name="Palacios G.F."/>
            <person name="Redden C.L."/>
            <person name="Minogue T.D."/>
            <person name="Chain P.S."/>
        </authorList>
    </citation>
    <scope>NUCLEOTIDE SEQUENCE [LARGE SCALE GENOMIC DNA]</scope>
    <source>
        <strain evidence="3">ATCC 14581 / DSM 32 / JCM 2506 / NBRC 15308 / NCIMB 9376 / NCTC 10342 / NRRL B-14308 / VKM B-512</strain>
    </source>
</reference>
<evidence type="ECO:0000256" key="1">
    <source>
        <dbReference type="SAM" id="MobiDB-lite"/>
    </source>
</evidence>
<dbReference type="InterPro" id="IPR011437">
    <property type="entry name" value="DUF1540"/>
</dbReference>
<dbReference type="KEGG" id="bmeg:BG04_883"/>
<dbReference type="AlphaFoldDB" id="A0A0B6AKA6"/>
<organism evidence="2 3">
    <name type="scientific">Priestia megaterium (strain ATCC 14581 / DSM 32 / CCUG 1817 / JCM 2506 / NBRC 15308 / NCIMB 9376 / NCTC 10342 / NRRL B-14308 / VKM B-512 / Ford 19)</name>
    <name type="common">Bacillus megaterium</name>
    <dbReference type="NCBI Taxonomy" id="1348623"/>
    <lineage>
        <taxon>Bacteria</taxon>
        <taxon>Bacillati</taxon>
        <taxon>Bacillota</taxon>
        <taxon>Bacilli</taxon>
        <taxon>Bacillales</taxon>
        <taxon>Bacillaceae</taxon>
        <taxon>Priestia</taxon>
    </lineage>
</organism>
<gene>
    <name evidence="2" type="ORF">BG04_883</name>
</gene>
<name>A0A0B6AKA6_PRIM2</name>
<proteinExistence type="predicted"/>
<dbReference type="GeneID" id="93644366"/>
<evidence type="ECO:0000313" key="2">
    <source>
        <dbReference type="EMBL" id="AJI21023.1"/>
    </source>
</evidence>
<dbReference type="HOGENOM" id="CLU_201605_2_0_9"/>
<accession>A0A0B6AKA6</accession>
<protein>
    <submittedName>
        <fullName evidence="2">Uncharacterized protein</fullName>
    </submittedName>
</protein>
<dbReference type="EMBL" id="CP009920">
    <property type="protein sequence ID" value="AJI21023.1"/>
    <property type="molecule type" value="Genomic_DNA"/>
</dbReference>
<dbReference type="RefSeq" id="WP_016765258.1">
    <property type="nucleotide sequence ID" value="NZ_BCVB01000001.1"/>
</dbReference>
<evidence type="ECO:0000313" key="3">
    <source>
        <dbReference type="Proteomes" id="UP000031829"/>
    </source>
</evidence>
<dbReference type="Pfam" id="PF07561">
    <property type="entry name" value="DUF1540"/>
    <property type="match status" value="1"/>
</dbReference>
<sequence>MAQGVLCEVNECMYWKSGNKCSAESIYVVSPESSHHVSETEEPGCKTFEPAR</sequence>